<evidence type="ECO:0000313" key="2">
    <source>
        <dbReference type="Proteomes" id="UP000290608"/>
    </source>
</evidence>
<dbReference type="Proteomes" id="UP000290608">
    <property type="component" value="Unassembled WGS sequence"/>
</dbReference>
<proteinExistence type="predicted"/>
<reference evidence="1 2" key="1">
    <citation type="submission" date="2018-07" db="EMBL/GenBank/DDBJ databases">
        <title>Leeuwenhoekiella genomics.</title>
        <authorList>
            <person name="Tahon G."/>
            <person name="Willems A."/>
        </authorList>
    </citation>
    <scope>NUCLEOTIDE SEQUENCE [LARGE SCALE GENOMIC DNA]</scope>
    <source>
        <strain evidence="1 2">LMG 1345</strain>
    </source>
</reference>
<dbReference type="STRING" id="1122159.SAMN02745246_01385"/>
<evidence type="ECO:0000313" key="1">
    <source>
        <dbReference type="EMBL" id="RXG32024.1"/>
    </source>
</evidence>
<accession>A0A4Q0PNM3</accession>
<comment type="caution">
    <text evidence="1">The sequence shown here is derived from an EMBL/GenBank/DDBJ whole genome shotgun (WGS) entry which is preliminary data.</text>
</comment>
<dbReference type="RefSeq" id="WP_164917834.1">
    <property type="nucleotide sequence ID" value="NZ_QOVL01000005.1"/>
</dbReference>
<name>A0A4Q0PNM3_9FLAO</name>
<protein>
    <submittedName>
        <fullName evidence="1">Uncharacterized protein</fullName>
    </submittedName>
</protein>
<organism evidence="1 2">
    <name type="scientific">Leeuwenhoekiella marinoflava</name>
    <dbReference type="NCBI Taxonomy" id="988"/>
    <lineage>
        <taxon>Bacteria</taxon>
        <taxon>Pseudomonadati</taxon>
        <taxon>Bacteroidota</taxon>
        <taxon>Flavobacteriia</taxon>
        <taxon>Flavobacteriales</taxon>
        <taxon>Flavobacteriaceae</taxon>
        <taxon>Leeuwenhoekiella</taxon>
    </lineage>
</organism>
<sequence length="51" mass="6092">MPKIQKVFTLEVTPERFLEACSDQELIELDMLIQQPKYQKRVVKLLSQKEE</sequence>
<gene>
    <name evidence="1" type="ORF">DSL99_1329</name>
</gene>
<dbReference type="AlphaFoldDB" id="A0A4Q0PNM3"/>
<dbReference type="EMBL" id="QOVL01000005">
    <property type="protein sequence ID" value="RXG32024.1"/>
    <property type="molecule type" value="Genomic_DNA"/>
</dbReference>